<dbReference type="GeneID" id="7443978"/>
<keyword evidence="3" id="KW-1185">Reference proteome</keyword>
<dbReference type="Proteomes" id="UP000001449">
    <property type="component" value="Chromosome 15"/>
</dbReference>
<protein>
    <submittedName>
        <fullName evidence="2">Uncharacterized protein</fullName>
    </submittedName>
</protein>
<dbReference type="HOGENOM" id="CLU_132365_0_0_1"/>
<feature type="signal peptide" evidence="1">
    <location>
        <begin position="1"/>
        <end position="18"/>
    </location>
</feature>
<dbReference type="OMA" id="SNARTQM"/>
<evidence type="ECO:0000313" key="2">
    <source>
        <dbReference type="EMBL" id="EED88499.1"/>
    </source>
</evidence>
<feature type="chain" id="PRO_5002866517" evidence="1">
    <location>
        <begin position="19"/>
        <end position="173"/>
    </location>
</feature>
<dbReference type="eggNOG" id="ENOG502SR2R">
    <property type="taxonomic scope" value="Eukaryota"/>
</dbReference>
<dbReference type="RefSeq" id="XP_002294144.1">
    <property type="nucleotide sequence ID" value="XM_002294108.1"/>
</dbReference>
<dbReference type="InParanoid" id="B8CDP8"/>
<dbReference type="PaxDb" id="35128-Thaps10280"/>
<evidence type="ECO:0000313" key="3">
    <source>
        <dbReference type="Proteomes" id="UP000001449"/>
    </source>
</evidence>
<sequence>MKLSLLLVLPFTSAFAPATQGPQTTALNAQMGDRKAFLAAAGASIFAAVPLIANAGTMGQESVNDPTETWESGVPSAAAKAARTARYSNARTQMTSSFPPQKRLTLERKSPVTRLDINAPTFEKYRTSLPGLANLASSAGNPLKLHDIWRLLKQYDLVGSTGTTFCSSVLAVR</sequence>
<keyword evidence="1" id="KW-0732">Signal</keyword>
<dbReference type="AlphaFoldDB" id="B8CDP8"/>
<dbReference type="EMBL" id="CM000650">
    <property type="protein sequence ID" value="EED88499.1"/>
    <property type="molecule type" value="Genomic_DNA"/>
</dbReference>
<accession>B8CDP8</accession>
<gene>
    <name evidence="2" type="ORF">THAPSDRAFT_10280</name>
</gene>
<reference evidence="2 3" key="1">
    <citation type="journal article" date="2004" name="Science">
        <title>The genome of the diatom Thalassiosira pseudonana: ecology, evolution, and metabolism.</title>
        <authorList>
            <person name="Armbrust E.V."/>
            <person name="Berges J.A."/>
            <person name="Bowler C."/>
            <person name="Green B.R."/>
            <person name="Martinez D."/>
            <person name="Putnam N.H."/>
            <person name="Zhou S."/>
            <person name="Allen A.E."/>
            <person name="Apt K.E."/>
            <person name="Bechner M."/>
            <person name="Brzezinski M.A."/>
            <person name="Chaal B.K."/>
            <person name="Chiovitti A."/>
            <person name="Davis A.K."/>
            <person name="Demarest M.S."/>
            <person name="Detter J.C."/>
            <person name="Glavina T."/>
            <person name="Goodstein D."/>
            <person name="Hadi M.Z."/>
            <person name="Hellsten U."/>
            <person name="Hildebrand M."/>
            <person name="Jenkins B.D."/>
            <person name="Jurka J."/>
            <person name="Kapitonov V.V."/>
            <person name="Kroger N."/>
            <person name="Lau W.W."/>
            <person name="Lane T.W."/>
            <person name="Larimer F.W."/>
            <person name="Lippmeier J.C."/>
            <person name="Lucas S."/>
            <person name="Medina M."/>
            <person name="Montsant A."/>
            <person name="Obornik M."/>
            <person name="Parker M.S."/>
            <person name="Palenik B."/>
            <person name="Pazour G.J."/>
            <person name="Richardson P.M."/>
            <person name="Rynearson T.A."/>
            <person name="Saito M.A."/>
            <person name="Schwartz D.C."/>
            <person name="Thamatrakoln K."/>
            <person name="Valentin K."/>
            <person name="Vardi A."/>
            <person name="Wilkerson F.P."/>
            <person name="Rokhsar D.S."/>
        </authorList>
    </citation>
    <scope>NUCLEOTIDE SEQUENCE [LARGE SCALE GENOMIC DNA]</scope>
    <source>
        <strain evidence="2 3">CCMP1335</strain>
    </source>
</reference>
<reference evidence="2 3" key="2">
    <citation type="journal article" date="2008" name="Nature">
        <title>The Phaeodactylum genome reveals the evolutionary history of diatom genomes.</title>
        <authorList>
            <person name="Bowler C."/>
            <person name="Allen A.E."/>
            <person name="Badger J.H."/>
            <person name="Grimwood J."/>
            <person name="Jabbari K."/>
            <person name="Kuo A."/>
            <person name="Maheswari U."/>
            <person name="Martens C."/>
            <person name="Maumus F."/>
            <person name="Otillar R.P."/>
            <person name="Rayko E."/>
            <person name="Salamov A."/>
            <person name="Vandepoele K."/>
            <person name="Beszteri B."/>
            <person name="Gruber A."/>
            <person name="Heijde M."/>
            <person name="Katinka M."/>
            <person name="Mock T."/>
            <person name="Valentin K."/>
            <person name="Verret F."/>
            <person name="Berges J.A."/>
            <person name="Brownlee C."/>
            <person name="Cadoret J.P."/>
            <person name="Chiovitti A."/>
            <person name="Choi C.J."/>
            <person name="Coesel S."/>
            <person name="De Martino A."/>
            <person name="Detter J.C."/>
            <person name="Durkin C."/>
            <person name="Falciatore A."/>
            <person name="Fournet J."/>
            <person name="Haruta M."/>
            <person name="Huysman M.J."/>
            <person name="Jenkins B.D."/>
            <person name="Jiroutova K."/>
            <person name="Jorgensen R.E."/>
            <person name="Joubert Y."/>
            <person name="Kaplan A."/>
            <person name="Kroger N."/>
            <person name="Kroth P.G."/>
            <person name="La Roche J."/>
            <person name="Lindquist E."/>
            <person name="Lommer M."/>
            <person name="Martin-Jezequel V."/>
            <person name="Lopez P.J."/>
            <person name="Lucas S."/>
            <person name="Mangogna M."/>
            <person name="McGinnis K."/>
            <person name="Medlin L.K."/>
            <person name="Montsant A."/>
            <person name="Oudot-Le Secq M.P."/>
            <person name="Napoli C."/>
            <person name="Obornik M."/>
            <person name="Parker M.S."/>
            <person name="Petit J.L."/>
            <person name="Porcel B.M."/>
            <person name="Poulsen N."/>
            <person name="Robison M."/>
            <person name="Rychlewski L."/>
            <person name="Rynearson T.A."/>
            <person name="Schmutz J."/>
            <person name="Shapiro H."/>
            <person name="Siaut M."/>
            <person name="Stanley M."/>
            <person name="Sussman M.R."/>
            <person name="Taylor A.R."/>
            <person name="Vardi A."/>
            <person name="von Dassow P."/>
            <person name="Vyverman W."/>
            <person name="Willis A."/>
            <person name="Wyrwicz L.S."/>
            <person name="Rokhsar D.S."/>
            <person name="Weissenbach J."/>
            <person name="Armbrust E.V."/>
            <person name="Green B.R."/>
            <person name="Van de Peer Y."/>
            <person name="Grigoriev I.V."/>
        </authorList>
    </citation>
    <scope>NUCLEOTIDE SEQUENCE [LARGE SCALE GENOMIC DNA]</scope>
    <source>
        <strain evidence="2 3">CCMP1335</strain>
    </source>
</reference>
<proteinExistence type="predicted"/>
<dbReference type="KEGG" id="tps:THAPSDRAFT_10280"/>
<name>B8CDP8_THAPS</name>
<organism evidence="2 3">
    <name type="scientific">Thalassiosira pseudonana</name>
    <name type="common">Marine diatom</name>
    <name type="synonym">Cyclotella nana</name>
    <dbReference type="NCBI Taxonomy" id="35128"/>
    <lineage>
        <taxon>Eukaryota</taxon>
        <taxon>Sar</taxon>
        <taxon>Stramenopiles</taxon>
        <taxon>Ochrophyta</taxon>
        <taxon>Bacillariophyta</taxon>
        <taxon>Coscinodiscophyceae</taxon>
        <taxon>Thalassiosirophycidae</taxon>
        <taxon>Thalassiosirales</taxon>
        <taxon>Thalassiosiraceae</taxon>
        <taxon>Thalassiosira</taxon>
    </lineage>
</organism>
<evidence type="ECO:0000256" key="1">
    <source>
        <dbReference type="SAM" id="SignalP"/>
    </source>
</evidence>